<feature type="compositionally biased region" description="Low complexity" evidence="1">
    <location>
        <begin position="190"/>
        <end position="199"/>
    </location>
</feature>
<evidence type="ECO:0000256" key="1">
    <source>
        <dbReference type="SAM" id="MobiDB-lite"/>
    </source>
</evidence>
<evidence type="ECO:0000313" key="3">
    <source>
        <dbReference type="Proteomes" id="UP001174997"/>
    </source>
</evidence>
<feature type="compositionally biased region" description="Pro residues" evidence="1">
    <location>
        <begin position="155"/>
        <end position="167"/>
    </location>
</feature>
<organism evidence="2 3">
    <name type="scientific">Cercophora samala</name>
    <dbReference type="NCBI Taxonomy" id="330535"/>
    <lineage>
        <taxon>Eukaryota</taxon>
        <taxon>Fungi</taxon>
        <taxon>Dikarya</taxon>
        <taxon>Ascomycota</taxon>
        <taxon>Pezizomycotina</taxon>
        <taxon>Sordariomycetes</taxon>
        <taxon>Sordariomycetidae</taxon>
        <taxon>Sordariales</taxon>
        <taxon>Lasiosphaeriaceae</taxon>
        <taxon>Cercophora</taxon>
    </lineage>
</organism>
<feature type="compositionally biased region" description="Basic and acidic residues" evidence="1">
    <location>
        <begin position="427"/>
        <end position="456"/>
    </location>
</feature>
<feature type="region of interest" description="Disordered" evidence="1">
    <location>
        <begin position="151"/>
        <end position="207"/>
    </location>
</feature>
<evidence type="ECO:0008006" key="4">
    <source>
        <dbReference type="Google" id="ProtNLM"/>
    </source>
</evidence>
<comment type="caution">
    <text evidence="2">The sequence shown here is derived from an EMBL/GenBank/DDBJ whole genome shotgun (WGS) entry which is preliminary data.</text>
</comment>
<dbReference type="Proteomes" id="UP001174997">
    <property type="component" value="Unassembled WGS sequence"/>
</dbReference>
<accession>A0AA39YL01</accession>
<sequence>MADIIGTIVTLVETVQSAVALYKRIEGLPTQMTQLGKRIERLGPFLSRLEVFIKKRPAAASSSLYSGQKQDLRQLLNAINGHIKKATDLFERYEKGILSRSHDLEFRARWISQLWFSLVENSPEKVQAILDDIEYDRGVLSDYLALMAVDKQPDNPTPAPGPAPAPAPKKITNSPGNKNTTNMPKANNLSPSPASVKRPSPSPSPIPRQDFKILFVDPYHSERTAIAESLLGLFRELTLLSKSNTPWRISNVSSAGFFVKSSSDLVPIISSLNYSYPSWKMDFKPGGPGDVPKPEALKAIFDNNWANYPFKNTIKSQISSRPSVGLTKDVFTNYDYIIVFTKREHDNMVKLKEAVAATAKERQKARVLHLGVYLGGEIFYPTLAKGAKEDVEQMNRHEWNKKVAQIKTALKEFLRQEMRWQMPELPDAGKDFGKKGKDGGKKEADVAKNKKKEGGKDGVNATGAKAKGKG</sequence>
<evidence type="ECO:0000313" key="2">
    <source>
        <dbReference type="EMBL" id="KAK0654542.1"/>
    </source>
</evidence>
<feature type="region of interest" description="Disordered" evidence="1">
    <location>
        <begin position="424"/>
        <end position="470"/>
    </location>
</feature>
<dbReference type="AlphaFoldDB" id="A0AA39YL01"/>
<reference evidence="2" key="1">
    <citation type="submission" date="2023-06" db="EMBL/GenBank/DDBJ databases">
        <title>Genome-scale phylogeny and comparative genomics of the fungal order Sordariales.</title>
        <authorList>
            <consortium name="Lawrence Berkeley National Laboratory"/>
            <person name="Hensen N."/>
            <person name="Bonometti L."/>
            <person name="Westerberg I."/>
            <person name="Brannstrom I.O."/>
            <person name="Guillou S."/>
            <person name="Cros-Aarteil S."/>
            <person name="Calhoun S."/>
            <person name="Haridas S."/>
            <person name="Kuo A."/>
            <person name="Mondo S."/>
            <person name="Pangilinan J."/>
            <person name="Riley R."/>
            <person name="Labutti K."/>
            <person name="Andreopoulos B."/>
            <person name="Lipzen A."/>
            <person name="Chen C."/>
            <person name="Yanf M."/>
            <person name="Daum C."/>
            <person name="Ng V."/>
            <person name="Clum A."/>
            <person name="Steindorff A."/>
            <person name="Ohm R."/>
            <person name="Martin F."/>
            <person name="Silar P."/>
            <person name="Natvig D."/>
            <person name="Lalanne C."/>
            <person name="Gautier V."/>
            <person name="Ament-Velasquez S.L."/>
            <person name="Kruys A."/>
            <person name="Hutchinson M.I."/>
            <person name="Powell A.J."/>
            <person name="Barry K."/>
            <person name="Miller A.N."/>
            <person name="Grigoriev I.V."/>
            <person name="Debuchy R."/>
            <person name="Gladieux P."/>
            <person name="Thoren M.H."/>
            <person name="Johannesson H."/>
        </authorList>
    </citation>
    <scope>NUCLEOTIDE SEQUENCE</scope>
    <source>
        <strain evidence="2">CBS 307.81</strain>
    </source>
</reference>
<gene>
    <name evidence="2" type="ORF">QBC41DRAFT_332150</name>
</gene>
<dbReference type="EMBL" id="JAULSY010000215">
    <property type="protein sequence ID" value="KAK0654542.1"/>
    <property type="molecule type" value="Genomic_DNA"/>
</dbReference>
<name>A0AA39YL01_9PEZI</name>
<keyword evidence="3" id="KW-1185">Reference proteome</keyword>
<proteinExistence type="predicted"/>
<feature type="compositionally biased region" description="Polar residues" evidence="1">
    <location>
        <begin position="171"/>
        <end position="189"/>
    </location>
</feature>
<protein>
    <recommendedName>
        <fullName evidence="4">NACHT-NTPase and P-loop NTPases N-terminal domain-containing protein</fullName>
    </recommendedName>
</protein>